<comment type="subcellular location">
    <subcellularLocation>
        <location evidence="1">Membrane</location>
        <topology evidence="1">Multi-pass membrane protein</topology>
    </subcellularLocation>
</comment>
<evidence type="ECO:0000256" key="7">
    <source>
        <dbReference type="SAM" id="Phobius"/>
    </source>
</evidence>
<feature type="transmembrane region" description="Helical" evidence="7">
    <location>
        <begin position="46"/>
        <end position="64"/>
    </location>
</feature>
<feature type="region of interest" description="Disordered" evidence="6">
    <location>
        <begin position="174"/>
        <end position="224"/>
    </location>
</feature>
<evidence type="ECO:0000256" key="2">
    <source>
        <dbReference type="ARBA" id="ARBA00022692"/>
    </source>
</evidence>
<proteinExistence type="inferred from homology"/>
<dbReference type="PANTHER" id="PTHR33048:SF47">
    <property type="entry name" value="INTEGRAL MEMBRANE PROTEIN-RELATED"/>
    <property type="match status" value="1"/>
</dbReference>
<evidence type="ECO:0000256" key="6">
    <source>
        <dbReference type="SAM" id="MobiDB-lite"/>
    </source>
</evidence>
<dbReference type="PANTHER" id="PTHR33048">
    <property type="entry name" value="PTH11-LIKE INTEGRAL MEMBRANE PROTEIN (AFU_ORTHOLOGUE AFUA_5G11245)"/>
    <property type="match status" value="1"/>
</dbReference>
<evidence type="ECO:0000313" key="10">
    <source>
        <dbReference type="Proteomes" id="UP001345691"/>
    </source>
</evidence>
<comment type="similarity">
    <text evidence="5">Belongs to the SAT4 family.</text>
</comment>
<dbReference type="InterPro" id="IPR049326">
    <property type="entry name" value="Rhodopsin_dom_fungi"/>
</dbReference>
<name>A0ABR0IX91_9EURO</name>
<evidence type="ECO:0000256" key="3">
    <source>
        <dbReference type="ARBA" id="ARBA00022989"/>
    </source>
</evidence>
<keyword evidence="10" id="KW-1185">Reference proteome</keyword>
<evidence type="ECO:0000256" key="1">
    <source>
        <dbReference type="ARBA" id="ARBA00004141"/>
    </source>
</evidence>
<dbReference type="EMBL" id="JAVRRF010000037">
    <property type="protein sequence ID" value="KAK5050691.1"/>
    <property type="molecule type" value="Genomic_DNA"/>
</dbReference>
<organism evidence="9 10">
    <name type="scientific">Exophiala sideris</name>
    <dbReference type="NCBI Taxonomy" id="1016849"/>
    <lineage>
        <taxon>Eukaryota</taxon>
        <taxon>Fungi</taxon>
        <taxon>Dikarya</taxon>
        <taxon>Ascomycota</taxon>
        <taxon>Pezizomycotina</taxon>
        <taxon>Eurotiomycetes</taxon>
        <taxon>Chaetothyriomycetidae</taxon>
        <taxon>Chaetothyriales</taxon>
        <taxon>Herpotrichiellaceae</taxon>
        <taxon>Exophiala</taxon>
    </lineage>
</organism>
<feature type="transmembrane region" description="Helical" evidence="7">
    <location>
        <begin position="76"/>
        <end position="95"/>
    </location>
</feature>
<keyword evidence="2 7" id="KW-0812">Transmembrane</keyword>
<dbReference type="Proteomes" id="UP001345691">
    <property type="component" value="Unassembled WGS sequence"/>
</dbReference>
<keyword evidence="4 7" id="KW-0472">Membrane</keyword>
<protein>
    <recommendedName>
        <fullName evidence="8">Rhodopsin domain-containing protein</fullName>
    </recommendedName>
</protein>
<reference evidence="9 10" key="1">
    <citation type="submission" date="2023-08" db="EMBL/GenBank/DDBJ databases">
        <title>Black Yeasts Isolated from many extreme environments.</title>
        <authorList>
            <person name="Coleine C."/>
            <person name="Stajich J.E."/>
            <person name="Selbmann L."/>
        </authorList>
    </citation>
    <scope>NUCLEOTIDE SEQUENCE [LARGE SCALE GENOMIC DNA]</scope>
    <source>
        <strain evidence="9 10">CCFEE 6328</strain>
    </source>
</reference>
<feature type="compositionally biased region" description="Polar residues" evidence="6">
    <location>
        <begin position="174"/>
        <end position="183"/>
    </location>
</feature>
<evidence type="ECO:0000256" key="4">
    <source>
        <dbReference type="ARBA" id="ARBA00023136"/>
    </source>
</evidence>
<evidence type="ECO:0000256" key="5">
    <source>
        <dbReference type="ARBA" id="ARBA00038359"/>
    </source>
</evidence>
<gene>
    <name evidence="9" type="ORF">LTR69_010547</name>
</gene>
<evidence type="ECO:0000259" key="8">
    <source>
        <dbReference type="Pfam" id="PF20684"/>
    </source>
</evidence>
<dbReference type="InterPro" id="IPR052337">
    <property type="entry name" value="SAT4-like"/>
</dbReference>
<sequence>MHEYLAVQVSKDDIMRLGALPYRAYSPIAKAWDKTMPGTCIDIGKLWYANSAFTIFADLLLIAMPMKQIAKLKLPLSQRLGLILVFSLGLLYVLVNPCVVHILMASSVMVCTIIRCVMLGPTTSQKDSLYYQAQSNSWTFLEVDVSIICASLPILKAPLQRLLPRVFGTKSSAAKSTDYSKSPSYRAGVEGGPSIAMNSSRRSGLPAKSDTASDEEQMIESGGIMKTTNVTLDYEEVDLDKDSEGKHGRRDFDFFG</sequence>
<feature type="domain" description="Rhodopsin" evidence="8">
    <location>
        <begin position="26"/>
        <end position="161"/>
    </location>
</feature>
<keyword evidence="3 7" id="KW-1133">Transmembrane helix</keyword>
<comment type="caution">
    <text evidence="9">The sequence shown here is derived from an EMBL/GenBank/DDBJ whole genome shotgun (WGS) entry which is preliminary data.</text>
</comment>
<accession>A0ABR0IX91</accession>
<dbReference type="Pfam" id="PF20684">
    <property type="entry name" value="Fung_rhodopsin"/>
    <property type="match status" value="1"/>
</dbReference>
<evidence type="ECO:0000313" key="9">
    <source>
        <dbReference type="EMBL" id="KAK5050691.1"/>
    </source>
</evidence>